<dbReference type="InterPro" id="IPR047048">
    <property type="entry name" value="TlyA"/>
</dbReference>
<evidence type="ECO:0000256" key="1">
    <source>
        <dbReference type="ARBA" id="ARBA00022884"/>
    </source>
</evidence>
<dbReference type="CDD" id="cd02440">
    <property type="entry name" value="AdoMet_MTases"/>
    <property type="match status" value="1"/>
</dbReference>
<evidence type="ECO:0000256" key="2">
    <source>
        <dbReference type="ARBA" id="ARBA00029460"/>
    </source>
</evidence>
<dbReference type="SUPFAM" id="SSF53335">
    <property type="entry name" value="S-adenosyl-L-methionine-dependent methyltransferases"/>
    <property type="match status" value="1"/>
</dbReference>
<proteinExistence type="inferred from homology"/>
<gene>
    <name evidence="6" type="ORF">J2T09_003101</name>
</gene>
<evidence type="ECO:0000259" key="5">
    <source>
        <dbReference type="SMART" id="SM00363"/>
    </source>
</evidence>
<dbReference type="Gene3D" id="3.10.290.10">
    <property type="entry name" value="RNA-binding S4 domain"/>
    <property type="match status" value="1"/>
</dbReference>
<evidence type="ECO:0000256" key="4">
    <source>
        <dbReference type="SAM" id="MobiDB-lite"/>
    </source>
</evidence>
<accession>A0ABT9PV37</accession>
<sequence>MSKITEPQRLDQLLVSLNLVASRARARDAISRGTVTVNGRVVTKPSLTFKPDVSVTIDDPAQDYVSRAALKLVAGLDHFKLDPTGHECLDIGASTGGFTEVLVMRGAEHVTSIDVGHGQMHQRLIDDERVTNIEGLNARYLEPDDYEDRPITFIVSDVSFISLKLALAPALEQAEPGALCVLLVKPQFEAGRDAISKAGLLKEPETAPAVAAELERWLVEDMGWTSLGLIPSPIDGGDGNKEFLLAGKKPEDAEPYQRREKDEDGDEDDFDDEDMDGDDA</sequence>
<protein>
    <submittedName>
        <fullName evidence="6">23S rRNA (Cytidine1920-2'-O)/16S rRNA (Cytidine1409-2'-O)-methyltransferase</fullName>
        <ecNumber evidence="6">2.1.1.226</ecNumber>
        <ecNumber evidence="6">2.1.1.227</ecNumber>
    </submittedName>
</protein>
<dbReference type="Proteomes" id="UP001241472">
    <property type="component" value="Unassembled WGS sequence"/>
</dbReference>
<evidence type="ECO:0000313" key="7">
    <source>
        <dbReference type="Proteomes" id="UP001241472"/>
    </source>
</evidence>
<dbReference type="PIRSF" id="PIRSF005578">
    <property type="entry name" value="TlyA"/>
    <property type="match status" value="1"/>
</dbReference>
<evidence type="ECO:0000313" key="6">
    <source>
        <dbReference type="EMBL" id="MDP9838334.1"/>
    </source>
</evidence>
<dbReference type="InterPro" id="IPR029063">
    <property type="entry name" value="SAM-dependent_MTases_sf"/>
</dbReference>
<dbReference type="EMBL" id="JAUSRF010000009">
    <property type="protein sequence ID" value="MDP9838334.1"/>
    <property type="molecule type" value="Genomic_DNA"/>
</dbReference>
<dbReference type="Gene3D" id="3.40.50.150">
    <property type="entry name" value="Vaccinia Virus protein VP39"/>
    <property type="match status" value="1"/>
</dbReference>
<dbReference type="PANTHER" id="PTHR32319:SF0">
    <property type="entry name" value="BACTERIAL HEMOLYSIN-LIKE PROTEIN"/>
    <property type="match status" value="1"/>
</dbReference>
<feature type="domain" description="RNA-binding S4" evidence="5">
    <location>
        <begin position="8"/>
        <end position="73"/>
    </location>
</feature>
<comment type="similarity">
    <text evidence="2">Belongs to the TlyA family.</text>
</comment>
<dbReference type="GO" id="GO:0008168">
    <property type="term" value="F:methyltransferase activity"/>
    <property type="evidence" value="ECO:0007669"/>
    <property type="project" value="UniProtKB-KW"/>
</dbReference>
<dbReference type="InterPro" id="IPR002877">
    <property type="entry name" value="RNA_MeTrfase_FtsJ_dom"/>
</dbReference>
<feature type="compositionally biased region" description="Acidic residues" evidence="4">
    <location>
        <begin position="263"/>
        <end position="280"/>
    </location>
</feature>
<keyword evidence="7" id="KW-1185">Reference proteome</keyword>
<dbReference type="InterPro" id="IPR036986">
    <property type="entry name" value="S4_RNA-bd_sf"/>
</dbReference>
<dbReference type="RefSeq" id="WP_306836117.1">
    <property type="nucleotide sequence ID" value="NZ_JAUSRF010000009.1"/>
</dbReference>
<keyword evidence="6" id="KW-0489">Methyltransferase</keyword>
<keyword evidence="6" id="KW-0808">Transferase</keyword>
<dbReference type="SMART" id="SM00363">
    <property type="entry name" value="S4"/>
    <property type="match status" value="1"/>
</dbReference>
<evidence type="ECO:0000256" key="3">
    <source>
        <dbReference type="PROSITE-ProRule" id="PRU00182"/>
    </source>
</evidence>
<keyword evidence="1 3" id="KW-0694">RNA-binding</keyword>
<dbReference type="SUPFAM" id="SSF55174">
    <property type="entry name" value="Alpha-L RNA-binding motif"/>
    <property type="match status" value="1"/>
</dbReference>
<reference evidence="6 7" key="1">
    <citation type="submission" date="2023-07" db="EMBL/GenBank/DDBJ databases">
        <title>Sorghum-associated microbial communities from plants grown in Nebraska, USA.</title>
        <authorList>
            <person name="Schachtman D."/>
        </authorList>
    </citation>
    <scope>NUCLEOTIDE SEQUENCE [LARGE SCALE GENOMIC DNA]</scope>
    <source>
        <strain evidence="6 7">DS1307</strain>
    </source>
</reference>
<dbReference type="Pfam" id="PF01479">
    <property type="entry name" value="S4"/>
    <property type="match status" value="1"/>
</dbReference>
<dbReference type="GO" id="GO:0032259">
    <property type="term" value="P:methylation"/>
    <property type="evidence" value="ECO:0007669"/>
    <property type="project" value="UniProtKB-KW"/>
</dbReference>
<feature type="region of interest" description="Disordered" evidence="4">
    <location>
        <begin position="234"/>
        <end position="280"/>
    </location>
</feature>
<dbReference type="CDD" id="cd00165">
    <property type="entry name" value="S4"/>
    <property type="match status" value="1"/>
</dbReference>
<dbReference type="InterPro" id="IPR004538">
    <property type="entry name" value="Hemolysin_A/TlyA"/>
</dbReference>
<dbReference type="PANTHER" id="PTHR32319">
    <property type="entry name" value="BACTERIAL HEMOLYSIN-LIKE PROTEIN"/>
    <property type="match status" value="1"/>
</dbReference>
<dbReference type="PROSITE" id="PS50889">
    <property type="entry name" value="S4"/>
    <property type="match status" value="1"/>
</dbReference>
<organism evidence="6 7">
    <name type="scientific">Neorhizobium huautlense</name>
    <dbReference type="NCBI Taxonomy" id="67774"/>
    <lineage>
        <taxon>Bacteria</taxon>
        <taxon>Pseudomonadati</taxon>
        <taxon>Pseudomonadota</taxon>
        <taxon>Alphaproteobacteria</taxon>
        <taxon>Hyphomicrobiales</taxon>
        <taxon>Rhizobiaceae</taxon>
        <taxon>Rhizobium/Agrobacterium group</taxon>
        <taxon>Neorhizobium</taxon>
    </lineage>
</organism>
<feature type="compositionally biased region" description="Basic and acidic residues" evidence="4">
    <location>
        <begin position="248"/>
        <end position="262"/>
    </location>
</feature>
<dbReference type="EC" id="2.1.1.227" evidence="6"/>
<dbReference type="Pfam" id="PF01728">
    <property type="entry name" value="FtsJ"/>
    <property type="match status" value="1"/>
</dbReference>
<comment type="caution">
    <text evidence="6">The sequence shown here is derived from an EMBL/GenBank/DDBJ whole genome shotgun (WGS) entry which is preliminary data.</text>
</comment>
<dbReference type="InterPro" id="IPR002942">
    <property type="entry name" value="S4_RNA-bd"/>
</dbReference>
<dbReference type="EC" id="2.1.1.226" evidence="6"/>
<name>A0ABT9PV37_9HYPH</name>